<dbReference type="NCBIfam" id="TIGR03710">
    <property type="entry name" value="OAFO_sf"/>
    <property type="match status" value="1"/>
</dbReference>
<evidence type="ECO:0000256" key="2">
    <source>
        <dbReference type="SAM" id="MobiDB-lite"/>
    </source>
</evidence>
<keyword evidence="1 6" id="KW-0560">Oxidoreductase</keyword>
<dbReference type="OrthoDB" id="9794954at2"/>
<dbReference type="InterPro" id="IPR029061">
    <property type="entry name" value="THDP-binding"/>
</dbReference>
<dbReference type="SUPFAM" id="SSF53323">
    <property type="entry name" value="Pyruvate-ferredoxin oxidoreductase, PFOR, domain III"/>
    <property type="match status" value="1"/>
</dbReference>
<accession>A0A4P7P0R4</accession>
<evidence type="ECO:0000259" key="4">
    <source>
        <dbReference type="Pfam" id="PF01855"/>
    </source>
</evidence>
<dbReference type="InterPro" id="IPR009014">
    <property type="entry name" value="Transketo_C/PFOR_II"/>
</dbReference>
<dbReference type="InterPro" id="IPR033412">
    <property type="entry name" value="PFOR_II"/>
</dbReference>
<dbReference type="GO" id="GO:0006979">
    <property type="term" value="P:response to oxidative stress"/>
    <property type="evidence" value="ECO:0007669"/>
    <property type="project" value="TreeGrafter"/>
</dbReference>
<name>A0A4P7P0R4_9GAMM</name>
<dbReference type="SUPFAM" id="SSF52518">
    <property type="entry name" value="Thiamin diphosphate-binding fold (THDP-binding)"/>
    <property type="match status" value="1"/>
</dbReference>
<evidence type="ECO:0000259" key="5">
    <source>
        <dbReference type="Pfam" id="PF17147"/>
    </source>
</evidence>
<dbReference type="RefSeq" id="WP_135796337.1">
    <property type="nucleotide sequence ID" value="NZ_CP032096.1"/>
</dbReference>
<evidence type="ECO:0000313" key="7">
    <source>
        <dbReference type="Proteomes" id="UP000296201"/>
    </source>
</evidence>
<dbReference type="InterPro" id="IPR002869">
    <property type="entry name" value="Pyrv_flavodox_OxRed_cen"/>
</dbReference>
<feature type="domain" description="Pyruvate/ketoisovalerate oxidoreductase catalytic" evidence="3">
    <location>
        <begin position="20"/>
        <end position="185"/>
    </location>
</feature>
<gene>
    <name evidence="6" type="primary">korA</name>
    <name evidence="6" type="ORF">GHNINEIG_01802</name>
</gene>
<dbReference type="InterPro" id="IPR050722">
    <property type="entry name" value="Pyruvate:ferred/Flavod_OxRd"/>
</dbReference>
<dbReference type="InterPro" id="IPR019752">
    <property type="entry name" value="Pyrv/ketoisovalerate_OxRed_cat"/>
</dbReference>
<proteinExistence type="predicted"/>
<dbReference type="EMBL" id="CP032096">
    <property type="protein sequence ID" value="QBZ83741.1"/>
    <property type="molecule type" value="Genomic_DNA"/>
</dbReference>
<dbReference type="Pfam" id="PF17147">
    <property type="entry name" value="PFOR_II"/>
    <property type="match status" value="1"/>
</dbReference>
<keyword evidence="7" id="KW-1185">Reference proteome</keyword>
<dbReference type="InterPro" id="IPR002880">
    <property type="entry name" value="Pyrv_Fd/Flavodoxin_OxRdtase_N"/>
</dbReference>
<dbReference type="PANTHER" id="PTHR32154:SF20">
    <property type="entry name" value="2-OXOGLUTARATE OXIDOREDUCTASE SUBUNIT KORA"/>
    <property type="match status" value="1"/>
</dbReference>
<dbReference type="Pfam" id="PF01855">
    <property type="entry name" value="POR_N"/>
    <property type="match status" value="1"/>
</dbReference>
<evidence type="ECO:0000313" key="6">
    <source>
        <dbReference type="EMBL" id="QBZ83741.1"/>
    </source>
</evidence>
<dbReference type="InterPro" id="IPR022367">
    <property type="entry name" value="2-oxoacid/accept_OxRdtase_asu"/>
</dbReference>
<sequence>MTHPVSVSQNTLAISVSGSGGTGAVTVGLILLEAVAKAGFYGVMTRSFGPQIRGGESAVMLNLSDQPIETLAEFSHIHLALDWLKFERFADEIPLTQDSLVIYDNSREKPPGLVESSGAKLIGLALQNAVKTIQGSRMNMFALGVLAQQIGLDSAFIESAVKKTLGKKGDAVITPSLEAIQAGRQLISNSHFNVLSRWQSSNKTRWNISGNEACGLGALRGGLKLAAAYPITPATDIVEYLAPRIEKLGGRVLIAEDELAAMNMVIGGSFGGYPSMTATSGPGFSLMTEAMGLAIASETPALVVTVMRGGPSTGIPTKSEQTDLNQVLYGFHGEAPHVVTAPLNVQEMVTVSQWSLGLAETLQTLVVEVSDQHLGQSRVIIDPVPPVDFNLNRLHPPATPSDYQRYQLTQDAISPMAWLGTPETQYTADGLEHTETGKPSSAAKDHQQQLTKRSQKITQFDYGERWAKRTEKEDANEMVITWGSTYEAVRVAVDALNKQGARISLLGLRLLMPLQTQKIQALCKDKTVIVIEQNASGQLFHYLLSDNAIPRASQSIAETGPVLFKPSTVQAALTHCLEAIK</sequence>
<dbReference type="PANTHER" id="PTHR32154">
    <property type="entry name" value="PYRUVATE-FLAVODOXIN OXIDOREDUCTASE-RELATED"/>
    <property type="match status" value="1"/>
</dbReference>
<dbReference type="SUPFAM" id="SSF52922">
    <property type="entry name" value="TK C-terminal domain-like"/>
    <property type="match status" value="1"/>
</dbReference>
<dbReference type="AlphaFoldDB" id="A0A4P7P0R4"/>
<dbReference type="GO" id="GO:0047553">
    <property type="term" value="F:2-oxoglutarate synthase activity"/>
    <property type="evidence" value="ECO:0007669"/>
    <property type="project" value="UniProtKB-EC"/>
</dbReference>
<dbReference type="Gene3D" id="3.40.50.970">
    <property type="match status" value="1"/>
</dbReference>
<protein>
    <submittedName>
        <fullName evidence="6">2-oxoglutarate oxidoreductase subunit KorA</fullName>
        <ecNumber evidence="6">1.2.7.3</ecNumber>
    </submittedName>
</protein>
<feature type="domain" description="Pyruvate:ferredoxin oxidoreductase core" evidence="5">
    <location>
        <begin position="475"/>
        <end position="540"/>
    </location>
</feature>
<dbReference type="CDD" id="cd07034">
    <property type="entry name" value="TPP_PYR_PFOR_IOR-alpha_like"/>
    <property type="match status" value="1"/>
</dbReference>
<evidence type="ECO:0000259" key="3">
    <source>
        <dbReference type="Pfam" id="PF01558"/>
    </source>
</evidence>
<dbReference type="Pfam" id="PF01558">
    <property type="entry name" value="POR"/>
    <property type="match status" value="1"/>
</dbReference>
<dbReference type="Gene3D" id="3.40.920.10">
    <property type="entry name" value="Pyruvate-ferredoxin oxidoreductase, PFOR, domain III"/>
    <property type="match status" value="1"/>
</dbReference>
<reference evidence="6 7" key="1">
    <citation type="submission" date="2018-08" db="EMBL/GenBank/DDBJ databases">
        <title>Horizontal acquisition of hydrogen conversion ability and other habitat adaptations in Hydrogenovibrio crunogenus strains.</title>
        <authorList>
            <person name="Gonnella G."/>
            <person name="Adam N."/>
            <person name="Perner M."/>
        </authorList>
    </citation>
    <scope>NUCLEOTIDE SEQUENCE [LARGE SCALE GENOMIC DNA]</scope>
    <source>
        <strain evidence="6 7">SP-41</strain>
    </source>
</reference>
<organism evidence="6 7">
    <name type="scientific">Hydrogenovibrio crunogenus</name>
    <dbReference type="NCBI Taxonomy" id="39765"/>
    <lineage>
        <taxon>Bacteria</taxon>
        <taxon>Pseudomonadati</taxon>
        <taxon>Pseudomonadota</taxon>
        <taxon>Gammaproteobacteria</taxon>
        <taxon>Thiotrichales</taxon>
        <taxon>Piscirickettsiaceae</taxon>
        <taxon>Hydrogenovibrio</taxon>
    </lineage>
</organism>
<dbReference type="Gene3D" id="3.40.50.920">
    <property type="match status" value="1"/>
</dbReference>
<evidence type="ECO:0000256" key="1">
    <source>
        <dbReference type="ARBA" id="ARBA00023002"/>
    </source>
</evidence>
<feature type="domain" description="Pyruvate flavodoxin/ferredoxin oxidoreductase pyrimidine binding" evidence="4">
    <location>
        <begin position="217"/>
        <end position="450"/>
    </location>
</feature>
<feature type="region of interest" description="Disordered" evidence="2">
    <location>
        <begin position="431"/>
        <end position="454"/>
    </location>
</feature>
<dbReference type="EC" id="1.2.7.3" evidence="6"/>
<dbReference type="Proteomes" id="UP000296201">
    <property type="component" value="Chromosome"/>
</dbReference>